<reference evidence="1 2" key="1">
    <citation type="submission" date="2020-02" db="EMBL/GenBank/DDBJ databases">
        <title>Draft genome sequence of Haematococcus lacustris strain NIES-144.</title>
        <authorList>
            <person name="Morimoto D."/>
            <person name="Nakagawa S."/>
            <person name="Yoshida T."/>
            <person name="Sawayama S."/>
        </authorList>
    </citation>
    <scope>NUCLEOTIDE SEQUENCE [LARGE SCALE GENOMIC DNA]</scope>
    <source>
        <strain evidence="1 2">NIES-144</strain>
    </source>
</reference>
<protein>
    <submittedName>
        <fullName evidence="1">Uncharacterized protein</fullName>
    </submittedName>
</protein>
<evidence type="ECO:0000313" key="2">
    <source>
        <dbReference type="Proteomes" id="UP000485058"/>
    </source>
</evidence>
<evidence type="ECO:0000313" key="1">
    <source>
        <dbReference type="EMBL" id="GFH13032.1"/>
    </source>
</evidence>
<dbReference type="EMBL" id="BLLF01000567">
    <property type="protein sequence ID" value="GFH13032.1"/>
    <property type="molecule type" value="Genomic_DNA"/>
</dbReference>
<dbReference type="AlphaFoldDB" id="A0A699ZC38"/>
<dbReference type="Proteomes" id="UP000485058">
    <property type="component" value="Unassembled WGS sequence"/>
</dbReference>
<sequence>MNTAALYQTKNREEAAAEANKLERVQLRFDEQGREQWVPVKKVSVDDQKEYMVSLYSRCLESRKKTEEALAAKWLQPLGKPRK</sequence>
<gene>
    <name evidence="1" type="ORF">HaLaN_08832</name>
</gene>
<organism evidence="1 2">
    <name type="scientific">Haematococcus lacustris</name>
    <name type="common">Green alga</name>
    <name type="synonym">Haematococcus pluvialis</name>
    <dbReference type="NCBI Taxonomy" id="44745"/>
    <lineage>
        <taxon>Eukaryota</taxon>
        <taxon>Viridiplantae</taxon>
        <taxon>Chlorophyta</taxon>
        <taxon>core chlorophytes</taxon>
        <taxon>Chlorophyceae</taxon>
        <taxon>CS clade</taxon>
        <taxon>Chlamydomonadales</taxon>
        <taxon>Haematococcaceae</taxon>
        <taxon>Haematococcus</taxon>
    </lineage>
</organism>
<comment type="caution">
    <text evidence="1">The sequence shown here is derived from an EMBL/GenBank/DDBJ whole genome shotgun (WGS) entry which is preliminary data.</text>
</comment>
<accession>A0A699ZC38</accession>
<proteinExistence type="predicted"/>
<keyword evidence="2" id="KW-1185">Reference proteome</keyword>
<name>A0A699ZC38_HAELA</name>